<evidence type="ECO:0000313" key="5">
    <source>
        <dbReference type="EMBL" id="EPQ51048.1"/>
    </source>
</evidence>
<dbReference type="GO" id="GO:0003677">
    <property type="term" value="F:DNA binding"/>
    <property type="evidence" value="ECO:0007669"/>
    <property type="project" value="UniProtKB-UniRule"/>
</dbReference>
<dbReference type="Proteomes" id="UP000030669">
    <property type="component" value="Unassembled WGS sequence"/>
</dbReference>
<dbReference type="InterPro" id="IPR001356">
    <property type="entry name" value="HD"/>
</dbReference>
<feature type="compositionally biased region" description="Acidic residues" evidence="3">
    <location>
        <begin position="396"/>
        <end position="405"/>
    </location>
</feature>
<keyword evidence="1 2" id="KW-0238">DNA-binding</keyword>
<comment type="subcellular location">
    <subcellularLocation>
        <location evidence="1 2">Nucleus</location>
    </subcellularLocation>
</comment>
<dbReference type="RefSeq" id="XP_007870491.1">
    <property type="nucleotide sequence ID" value="XM_007872300.1"/>
</dbReference>
<dbReference type="AlphaFoldDB" id="S7PUJ6"/>
<dbReference type="SUPFAM" id="SSF46689">
    <property type="entry name" value="Homeodomain-like"/>
    <property type="match status" value="1"/>
</dbReference>
<dbReference type="CDD" id="cd00086">
    <property type="entry name" value="homeodomain"/>
    <property type="match status" value="1"/>
</dbReference>
<evidence type="ECO:0000256" key="1">
    <source>
        <dbReference type="PROSITE-ProRule" id="PRU00108"/>
    </source>
</evidence>
<dbReference type="SMART" id="SM00389">
    <property type="entry name" value="HOX"/>
    <property type="match status" value="1"/>
</dbReference>
<evidence type="ECO:0000256" key="2">
    <source>
        <dbReference type="RuleBase" id="RU000682"/>
    </source>
</evidence>
<dbReference type="EMBL" id="KB469312">
    <property type="protein sequence ID" value="EPQ51048.1"/>
    <property type="molecule type" value="Genomic_DNA"/>
</dbReference>
<evidence type="ECO:0000259" key="4">
    <source>
        <dbReference type="PROSITE" id="PS50071"/>
    </source>
</evidence>
<feature type="compositionally biased region" description="Polar residues" evidence="3">
    <location>
        <begin position="1"/>
        <end position="28"/>
    </location>
</feature>
<gene>
    <name evidence="5" type="ORF">GLOTRDRAFT_133375</name>
</gene>
<feature type="compositionally biased region" description="Basic and acidic residues" evidence="3">
    <location>
        <begin position="384"/>
        <end position="395"/>
    </location>
</feature>
<dbReference type="Gene3D" id="1.10.10.60">
    <property type="entry name" value="Homeodomain-like"/>
    <property type="match status" value="1"/>
</dbReference>
<keyword evidence="1 2" id="KW-0539">Nucleus</keyword>
<dbReference type="OMA" id="RRIVWDI"/>
<sequence length="443" mass="48282">MASISASTSGSGHRQTRTWALATTTPSETQDEPPLKKRSSVVAAPWQLDILVSLYQQTQHPNEDDRRWAASKTGLEEKWIMNWFQRQRNPKKRSLSVASLTSSLSSGPGAADCQTDVFSAGLYLNWRPPPGDIPDPGSSCTMYFEASTEGAEPKPEQLPAREASVSTDMSLEYPNSPDLPDPVGYSGARISAPSVVQSISITPITLMTRPFYDGSLASHMFSPALPAHREGLWSSPFTMNPTIQQGRQNDPSGIPSIANFLFDVPATGIHLFPSSPSSQFSSNMHQSFSVTQESFVPHHLGAAMFSPPSHIPQPIVPIAFPARLGDLVSLTKRIRATYAQDVVDAIRGSDGDPAPSPESSTNRSDQVEEEEREFGLGSQVIDLTSREEDSEHIKEEDVESSDDELELITPQDEVEMMFPDPEGDKTAKGTFYEMSIEANAAVA</sequence>
<feature type="region of interest" description="Disordered" evidence="3">
    <location>
        <begin position="1"/>
        <end position="39"/>
    </location>
</feature>
<accession>S7PUJ6</accession>
<dbReference type="Pfam" id="PF00046">
    <property type="entry name" value="Homeodomain"/>
    <property type="match status" value="1"/>
</dbReference>
<dbReference type="InterPro" id="IPR009057">
    <property type="entry name" value="Homeodomain-like_sf"/>
</dbReference>
<dbReference type="GeneID" id="19302717"/>
<name>S7PUJ6_GLOTA</name>
<dbReference type="PROSITE" id="PS50071">
    <property type="entry name" value="HOMEOBOX_2"/>
    <property type="match status" value="1"/>
</dbReference>
<proteinExistence type="predicted"/>
<feature type="region of interest" description="Disordered" evidence="3">
    <location>
        <begin position="346"/>
        <end position="405"/>
    </location>
</feature>
<organism evidence="5 6">
    <name type="scientific">Gloeophyllum trabeum (strain ATCC 11539 / FP-39264 / Madison 617)</name>
    <name type="common">Brown rot fungus</name>
    <dbReference type="NCBI Taxonomy" id="670483"/>
    <lineage>
        <taxon>Eukaryota</taxon>
        <taxon>Fungi</taxon>
        <taxon>Dikarya</taxon>
        <taxon>Basidiomycota</taxon>
        <taxon>Agaricomycotina</taxon>
        <taxon>Agaricomycetes</taxon>
        <taxon>Gloeophyllales</taxon>
        <taxon>Gloeophyllaceae</taxon>
        <taxon>Gloeophyllum</taxon>
    </lineage>
</organism>
<dbReference type="OrthoDB" id="3259691at2759"/>
<dbReference type="KEGG" id="gtr:GLOTRDRAFT_133375"/>
<dbReference type="GO" id="GO:0005634">
    <property type="term" value="C:nucleus"/>
    <property type="evidence" value="ECO:0007669"/>
    <property type="project" value="UniProtKB-SubCell"/>
</dbReference>
<keyword evidence="6" id="KW-1185">Reference proteome</keyword>
<dbReference type="eggNOG" id="ENOG502RD0I">
    <property type="taxonomic scope" value="Eukaryota"/>
</dbReference>
<feature type="domain" description="Homeobox" evidence="4">
    <location>
        <begin position="34"/>
        <end position="94"/>
    </location>
</feature>
<feature type="DNA-binding region" description="Homeobox" evidence="1">
    <location>
        <begin position="36"/>
        <end position="95"/>
    </location>
</feature>
<evidence type="ECO:0000256" key="3">
    <source>
        <dbReference type="SAM" id="MobiDB-lite"/>
    </source>
</evidence>
<dbReference type="HOGENOM" id="CLU_672796_0_0_1"/>
<keyword evidence="1 2" id="KW-0371">Homeobox</keyword>
<evidence type="ECO:0000313" key="6">
    <source>
        <dbReference type="Proteomes" id="UP000030669"/>
    </source>
</evidence>
<reference evidence="5 6" key="1">
    <citation type="journal article" date="2012" name="Science">
        <title>The Paleozoic origin of enzymatic lignin decomposition reconstructed from 31 fungal genomes.</title>
        <authorList>
            <person name="Floudas D."/>
            <person name="Binder M."/>
            <person name="Riley R."/>
            <person name="Barry K."/>
            <person name="Blanchette R.A."/>
            <person name="Henrissat B."/>
            <person name="Martinez A.T."/>
            <person name="Otillar R."/>
            <person name="Spatafora J.W."/>
            <person name="Yadav J.S."/>
            <person name="Aerts A."/>
            <person name="Benoit I."/>
            <person name="Boyd A."/>
            <person name="Carlson A."/>
            <person name="Copeland A."/>
            <person name="Coutinho P.M."/>
            <person name="de Vries R.P."/>
            <person name="Ferreira P."/>
            <person name="Findley K."/>
            <person name="Foster B."/>
            <person name="Gaskell J."/>
            <person name="Glotzer D."/>
            <person name="Gorecki P."/>
            <person name="Heitman J."/>
            <person name="Hesse C."/>
            <person name="Hori C."/>
            <person name="Igarashi K."/>
            <person name="Jurgens J.A."/>
            <person name="Kallen N."/>
            <person name="Kersten P."/>
            <person name="Kohler A."/>
            <person name="Kuees U."/>
            <person name="Kumar T.K.A."/>
            <person name="Kuo A."/>
            <person name="LaButti K."/>
            <person name="Larrondo L.F."/>
            <person name="Lindquist E."/>
            <person name="Ling A."/>
            <person name="Lombard V."/>
            <person name="Lucas S."/>
            <person name="Lundell T."/>
            <person name="Martin R."/>
            <person name="McLaughlin D.J."/>
            <person name="Morgenstern I."/>
            <person name="Morin E."/>
            <person name="Murat C."/>
            <person name="Nagy L.G."/>
            <person name="Nolan M."/>
            <person name="Ohm R.A."/>
            <person name="Patyshakuliyeva A."/>
            <person name="Rokas A."/>
            <person name="Ruiz-Duenas F.J."/>
            <person name="Sabat G."/>
            <person name="Salamov A."/>
            <person name="Samejima M."/>
            <person name="Schmutz J."/>
            <person name="Slot J.C."/>
            <person name="St John F."/>
            <person name="Stenlid J."/>
            <person name="Sun H."/>
            <person name="Sun S."/>
            <person name="Syed K."/>
            <person name="Tsang A."/>
            <person name="Wiebenga A."/>
            <person name="Young D."/>
            <person name="Pisabarro A."/>
            <person name="Eastwood D.C."/>
            <person name="Martin F."/>
            <person name="Cullen D."/>
            <person name="Grigoriev I.V."/>
            <person name="Hibbett D.S."/>
        </authorList>
    </citation>
    <scope>NUCLEOTIDE SEQUENCE [LARGE SCALE GENOMIC DNA]</scope>
    <source>
        <strain evidence="5 6">ATCC 11539</strain>
    </source>
</reference>
<protein>
    <recommendedName>
        <fullName evidence="4">Homeobox domain-containing protein</fullName>
    </recommendedName>
</protein>